<organism evidence="1 2">
    <name type="scientific">Candidatus Mycobacterium wuenschmannii</name>
    <dbReference type="NCBI Taxonomy" id="3027808"/>
    <lineage>
        <taxon>Bacteria</taxon>
        <taxon>Bacillati</taxon>
        <taxon>Actinomycetota</taxon>
        <taxon>Actinomycetes</taxon>
        <taxon>Mycobacteriales</taxon>
        <taxon>Mycobacteriaceae</taxon>
        <taxon>Mycobacterium</taxon>
    </lineage>
</organism>
<protein>
    <recommendedName>
        <fullName evidence="3">PE-PGRS family protein</fullName>
    </recommendedName>
</protein>
<evidence type="ECO:0008006" key="3">
    <source>
        <dbReference type="Google" id="ProtNLM"/>
    </source>
</evidence>
<name>A0ABY8W739_9MYCO</name>
<reference evidence="1 2" key="1">
    <citation type="journal article" date="2023" name="Microbiol. Resour. Announc.">
        <title>Complete Genome Sequence of Mycobacterium wuenschmanii, a novel Nontuberculous Mycobacterium Isolated from a captive population of Amazon Milk Frogs.</title>
        <authorList>
            <person name="Hicks J."/>
            <person name="Zeineldin M."/>
            <person name="Ward H."/>
            <person name="Wuenschmann A."/>
            <person name="Camp P."/>
            <person name="Farrell D."/>
            <person name="Lehman K."/>
            <person name="Thacker T."/>
            <person name="Cuthbert E."/>
        </authorList>
    </citation>
    <scope>NUCLEOTIDE SEQUENCE [LARGE SCALE GENOMIC DNA]</scope>
    <source>
        <strain evidence="1 2">Wuenschmanii</strain>
    </source>
</reference>
<evidence type="ECO:0000313" key="2">
    <source>
        <dbReference type="Proteomes" id="UP001236585"/>
    </source>
</evidence>
<sequence>MDPAVSDTLLAAIGNQYDPASFVYSADPTNVFSPVYSVAPLGAETVTATDAAGDVFGTQEYSLSTLGIPLSTFTGYVEYSPGDASNPLALLFGNPYIEDINVTGVPGTLLPENTGFLVEQFGGGWGNVLEEVNITGSPTTVGDFLETPFGNENITPIIQYLMNYTGSAAAEAVPAATDGTPVSVTTDIGLLTTAQTDISDGLTALSQLEGTQGTIPPALAELTGQFEAIQTPLLTSGNPVFSGLGEVLFNGPDQQLADSSAAFLSAADAYVADPTSAANTLDLISAGFGFDGSLLGESLPVNIFGSLVDKLFDLTPAADLAASVDPVTAVDPSIFADLLSFIGL</sequence>
<dbReference type="RefSeq" id="WP_285190339.1">
    <property type="nucleotide sequence ID" value="NZ_CP126981.1"/>
</dbReference>
<accession>A0ABY8W739</accession>
<dbReference type="EMBL" id="CP126981">
    <property type="protein sequence ID" value="WIM89604.1"/>
    <property type="molecule type" value="Genomic_DNA"/>
</dbReference>
<gene>
    <name evidence="1" type="ORF">PT015_09325</name>
</gene>
<proteinExistence type="predicted"/>
<keyword evidence="2" id="KW-1185">Reference proteome</keyword>
<evidence type="ECO:0000313" key="1">
    <source>
        <dbReference type="EMBL" id="WIM89604.1"/>
    </source>
</evidence>
<dbReference type="Proteomes" id="UP001236585">
    <property type="component" value="Chromosome"/>
</dbReference>